<organism evidence="1 2">
    <name type="scientific">Salix purpurea</name>
    <name type="common">Purple osier willow</name>
    <dbReference type="NCBI Taxonomy" id="77065"/>
    <lineage>
        <taxon>Eukaryota</taxon>
        <taxon>Viridiplantae</taxon>
        <taxon>Streptophyta</taxon>
        <taxon>Embryophyta</taxon>
        <taxon>Tracheophyta</taxon>
        <taxon>Spermatophyta</taxon>
        <taxon>Magnoliopsida</taxon>
        <taxon>eudicotyledons</taxon>
        <taxon>Gunneridae</taxon>
        <taxon>Pentapetalae</taxon>
        <taxon>rosids</taxon>
        <taxon>fabids</taxon>
        <taxon>Malpighiales</taxon>
        <taxon>Salicaceae</taxon>
        <taxon>Saliceae</taxon>
        <taxon>Salix</taxon>
    </lineage>
</organism>
<comment type="caution">
    <text evidence="1">The sequence shown here is derived from an EMBL/GenBank/DDBJ whole genome shotgun (WGS) entry which is preliminary data.</text>
</comment>
<evidence type="ECO:0000313" key="1">
    <source>
        <dbReference type="EMBL" id="KAJ6767193.1"/>
    </source>
</evidence>
<keyword evidence="2" id="KW-1185">Reference proteome</keyword>
<sequence length="155" mass="17284">MEGLGNTTLTQNVFDDEQVNLLWSEILSDDVRGMIRAVKMVKNGDVISGMLSLQMDKFTGEFSVLNVDCFCLTLASKKIQATSTNGYPPDLEHMRPNARSDLEISFPDAYYPLTDKNKNKRGVPVTSFVLQRTSGSIRTSKVSSFGLRRAVGRWV</sequence>
<reference evidence="1" key="1">
    <citation type="submission" date="2022-11" db="EMBL/GenBank/DDBJ databases">
        <authorList>
            <person name="Hyden B.L."/>
            <person name="Feng K."/>
            <person name="Yates T."/>
            <person name="Jawdy S."/>
            <person name="Smart L.B."/>
            <person name="Muchero W."/>
        </authorList>
    </citation>
    <scope>NUCLEOTIDE SEQUENCE</scope>
    <source>
        <tissue evidence="1">Shoot tip</tissue>
    </source>
</reference>
<gene>
    <name evidence="1" type="ORF">OIU79_023038</name>
</gene>
<reference evidence="1" key="2">
    <citation type="journal article" date="2023" name="Int. J. Mol. Sci.">
        <title>De Novo Assembly and Annotation of 11 Diverse Shrub Willow (Salix) Genomes Reveals Novel Gene Organization in Sex-Linked Regions.</title>
        <authorList>
            <person name="Hyden B."/>
            <person name="Feng K."/>
            <person name="Yates T.B."/>
            <person name="Jawdy S."/>
            <person name="Cereghino C."/>
            <person name="Smart L.B."/>
            <person name="Muchero W."/>
        </authorList>
    </citation>
    <scope>NUCLEOTIDE SEQUENCE</scope>
    <source>
        <tissue evidence="1">Shoot tip</tissue>
    </source>
</reference>
<evidence type="ECO:0000313" key="2">
    <source>
        <dbReference type="Proteomes" id="UP001151532"/>
    </source>
</evidence>
<protein>
    <submittedName>
        <fullName evidence="1">Uncharacterized protein</fullName>
    </submittedName>
</protein>
<accession>A0A9Q0WI52</accession>
<dbReference type="AlphaFoldDB" id="A0A9Q0WI52"/>
<dbReference type="EMBL" id="JAPFFK010000004">
    <property type="protein sequence ID" value="KAJ6767193.1"/>
    <property type="molecule type" value="Genomic_DNA"/>
</dbReference>
<dbReference type="Proteomes" id="UP001151532">
    <property type="component" value="Chromosome 4"/>
</dbReference>
<proteinExistence type="predicted"/>
<name>A0A9Q0WI52_SALPP</name>